<organism evidence="8 9">
    <name type="scientific">Spirochaeta isovalerica</name>
    <dbReference type="NCBI Taxonomy" id="150"/>
    <lineage>
        <taxon>Bacteria</taxon>
        <taxon>Pseudomonadati</taxon>
        <taxon>Spirochaetota</taxon>
        <taxon>Spirochaetia</taxon>
        <taxon>Spirochaetales</taxon>
        <taxon>Spirochaetaceae</taxon>
        <taxon>Spirochaeta</taxon>
    </lineage>
</organism>
<dbReference type="Proteomes" id="UP000587760">
    <property type="component" value="Unassembled WGS sequence"/>
</dbReference>
<dbReference type="GO" id="GO:0051536">
    <property type="term" value="F:iron-sulfur cluster binding"/>
    <property type="evidence" value="ECO:0007669"/>
    <property type="project" value="UniProtKB-KW"/>
</dbReference>
<evidence type="ECO:0000256" key="4">
    <source>
        <dbReference type="ARBA" id="ARBA00023004"/>
    </source>
</evidence>
<evidence type="ECO:0000256" key="2">
    <source>
        <dbReference type="ARBA" id="ARBA00022691"/>
    </source>
</evidence>
<evidence type="ECO:0000313" key="8">
    <source>
        <dbReference type="EMBL" id="MBB6482477.1"/>
    </source>
</evidence>
<dbReference type="Gene3D" id="3.40.50.280">
    <property type="entry name" value="Cobalamin-binding domain"/>
    <property type="match status" value="1"/>
</dbReference>
<dbReference type="InterPro" id="IPR058240">
    <property type="entry name" value="rSAM_sf"/>
</dbReference>
<gene>
    <name evidence="8" type="ORF">HNR50_004176</name>
</gene>
<evidence type="ECO:0000256" key="1">
    <source>
        <dbReference type="ARBA" id="ARBA00001966"/>
    </source>
</evidence>
<evidence type="ECO:0000259" key="6">
    <source>
        <dbReference type="PROSITE" id="PS51332"/>
    </source>
</evidence>
<dbReference type="InterPro" id="IPR051198">
    <property type="entry name" value="BchE-like"/>
</dbReference>
<dbReference type="EMBL" id="JACHGJ010000012">
    <property type="protein sequence ID" value="MBB6482477.1"/>
    <property type="molecule type" value="Genomic_DNA"/>
</dbReference>
<feature type="domain" description="Radical SAM core" evidence="7">
    <location>
        <begin position="153"/>
        <end position="383"/>
    </location>
</feature>
<comment type="cofactor">
    <cofactor evidence="1">
        <name>[4Fe-4S] cluster</name>
        <dbReference type="ChEBI" id="CHEBI:49883"/>
    </cofactor>
</comment>
<dbReference type="InterPro" id="IPR023404">
    <property type="entry name" value="rSAM_horseshoe"/>
</dbReference>
<comment type="caution">
    <text evidence="8">The sequence shown here is derived from an EMBL/GenBank/DDBJ whole genome shotgun (WGS) entry which is preliminary data.</text>
</comment>
<dbReference type="GO" id="GO:0003824">
    <property type="term" value="F:catalytic activity"/>
    <property type="evidence" value="ECO:0007669"/>
    <property type="project" value="InterPro"/>
</dbReference>
<dbReference type="InterPro" id="IPR006638">
    <property type="entry name" value="Elp3/MiaA/NifB-like_rSAM"/>
</dbReference>
<dbReference type="GO" id="GO:0046872">
    <property type="term" value="F:metal ion binding"/>
    <property type="evidence" value="ECO:0007669"/>
    <property type="project" value="UniProtKB-KW"/>
</dbReference>
<dbReference type="PROSITE" id="PS51918">
    <property type="entry name" value="RADICAL_SAM"/>
    <property type="match status" value="1"/>
</dbReference>
<keyword evidence="4" id="KW-0408">Iron</keyword>
<reference evidence="8 9" key="1">
    <citation type="submission" date="2020-08" db="EMBL/GenBank/DDBJ databases">
        <title>Genomic Encyclopedia of Type Strains, Phase IV (KMG-IV): sequencing the most valuable type-strain genomes for metagenomic binning, comparative biology and taxonomic classification.</title>
        <authorList>
            <person name="Goeker M."/>
        </authorList>
    </citation>
    <scope>NUCLEOTIDE SEQUENCE [LARGE SCALE GENOMIC DNA]</scope>
    <source>
        <strain evidence="8 9">DSM 2461</strain>
    </source>
</reference>
<dbReference type="InterPro" id="IPR006158">
    <property type="entry name" value="Cobalamin-bd"/>
</dbReference>
<dbReference type="InterPro" id="IPR025288">
    <property type="entry name" value="DUF4080"/>
</dbReference>
<dbReference type="AlphaFoldDB" id="A0A841RGZ7"/>
<dbReference type="Gene3D" id="3.80.30.20">
    <property type="entry name" value="tm_1862 like domain"/>
    <property type="match status" value="1"/>
</dbReference>
<dbReference type="Pfam" id="PF13311">
    <property type="entry name" value="DUF4080"/>
    <property type="match status" value="1"/>
</dbReference>
<feature type="domain" description="B12-binding" evidence="6">
    <location>
        <begin position="2"/>
        <end position="135"/>
    </location>
</feature>
<evidence type="ECO:0000256" key="3">
    <source>
        <dbReference type="ARBA" id="ARBA00022723"/>
    </source>
</evidence>
<name>A0A841RGZ7_9SPIO</name>
<dbReference type="GO" id="GO:0005829">
    <property type="term" value="C:cytosol"/>
    <property type="evidence" value="ECO:0007669"/>
    <property type="project" value="TreeGrafter"/>
</dbReference>
<keyword evidence="9" id="KW-1185">Reference proteome</keyword>
<dbReference type="SFLD" id="SFLDS00029">
    <property type="entry name" value="Radical_SAM"/>
    <property type="match status" value="1"/>
</dbReference>
<evidence type="ECO:0008006" key="10">
    <source>
        <dbReference type="Google" id="ProtNLM"/>
    </source>
</evidence>
<proteinExistence type="predicted"/>
<keyword evidence="5" id="KW-0411">Iron-sulfur</keyword>
<dbReference type="Pfam" id="PF04055">
    <property type="entry name" value="Radical_SAM"/>
    <property type="match status" value="1"/>
</dbReference>
<dbReference type="PANTHER" id="PTHR43409">
    <property type="entry name" value="ANAEROBIC MAGNESIUM-PROTOPORPHYRIN IX MONOMETHYL ESTER CYCLASE-RELATED"/>
    <property type="match status" value="1"/>
</dbReference>
<dbReference type="RefSeq" id="WP_184748715.1">
    <property type="nucleotide sequence ID" value="NZ_JACHGJ010000012.1"/>
</dbReference>
<dbReference type="SFLD" id="SFLDG01082">
    <property type="entry name" value="B12-binding_domain_containing"/>
    <property type="match status" value="1"/>
</dbReference>
<keyword evidence="3" id="KW-0479">Metal-binding</keyword>
<evidence type="ECO:0000259" key="7">
    <source>
        <dbReference type="PROSITE" id="PS51918"/>
    </source>
</evidence>
<sequence length="552" mass="64555">MKKIILAAINSRSSHSNPTLFAIRQMLKKEKDLQTVLIELTINENWRDALAKLASQNGTLYLFSVYIWNREYIEKMIPLLKAILPDAKMILGGPEISHNIAYWEDKTWADILVSGQAEDFIPHLLTYREKVYYSAHTPINNVPFPYDKNDREILNGRLVYYEASRGCLFNCSYCLSACRQERPEYRNIETVKKEMRKLIDLNPRIVKMVDRTFNSDRTYAREIWDFLIKLNPPVPFHFEIHPVFLEDEDFNILAKAPEGLFFFEVGIQSTDKDVLKAVDRPWNRSGEKENIDRLCSLKNIHTHLDQIVALPLDTPQKARHSFNEILNHRPDDFQLGFLKILPGTPLAARAGEFGLVSTPFPPYEVVKTSSFSFDDIQRFYRTEADLNRYYNSGYFPGTVGFLMSRFADPWTFFEELGSYSPENPLAKQWPVLAESLFLLSLKHFPDDREYLIDLLRYDWCPHASGQSYPPLIRLEVDNRIKDIRREAYNLFENEINGFTRRSFNHSILFVPVSSRMKKEHSDEITLFYREESTPTPVRMKLDRPSIFSRDLT</sequence>
<evidence type="ECO:0000313" key="9">
    <source>
        <dbReference type="Proteomes" id="UP000587760"/>
    </source>
</evidence>
<dbReference type="PROSITE" id="PS51332">
    <property type="entry name" value="B12_BINDING"/>
    <property type="match status" value="1"/>
</dbReference>
<dbReference type="SUPFAM" id="SSF102114">
    <property type="entry name" value="Radical SAM enzymes"/>
    <property type="match status" value="1"/>
</dbReference>
<dbReference type="InterPro" id="IPR007197">
    <property type="entry name" value="rSAM"/>
</dbReference>
<keyword evidence="2" id="KW-0949">S-adenosyl-L-methionine</keyword>
<dbReference type="SMART" id="SM00729">
    <property type="entry name" value="Elp3"/>
    <property type="match status" value="1"/>
</dbReference>
<dbReference type="GO" id="GO:0031419">
    <property type="term" value="F:cobalamin binding"/>
    <property type="evidence" value="ECO:0007669"/>
    <property type="project" value="InterPro"/>
</dbReference>
<protein>
    <recommendedName>
        <fullName evidence="10">Fe-S oxidoreductase</fullName>
    </recommendedName>
</protein>
<dbReference type="PANTHER" id="PTHR43409:SF16">
    <property type="entry name" value="SLR0320 PROTEIN"/>
    <property type="match status" value="1"/>
</dbReference>
<accession>A0A841RGZ7</accession>
<evidence type="ECO:0000256" key="5">
    <source>
        <dbReference type="ARBA" id="ARBA00023014"/>
    </source>
</evidence>